<sequence>MNTPSPSPTHRPLRVVVAPDSFKGTFDARRVAELIGRGVTEAAPGSDVTLTPMADGGEGTAACFTGTPVTLPTVTAAGRLTQATYQLDTATRTAFIDVAAASGLPAVAGTPVPLTGDTFGTGVLIADALSRGVGRIVLALGGSATIDAGTGILVALGARLLDSRGVPVPPGGRGLAAIHEIDTAHLNPALAGIELVLLTDVTSPATGPQGAAAVFGPQKGANPDDVRVLEAGLSHACEVFGADPLVPGMGAAGGVPIALTWLGSLLGAGATILPGAPVVADSLGLPELCRTADLLITGEGSLDSQSLSGKVVGHLVELFLSHARSPETGATQAAPAFGVVSGRAQDGIKEELAARLEPAATAIVEQLPQPSDSDESLVAAGRRLTERYLKISTHQG</sequence>
<dbReference type="EMBL" id="CP008944">
    <property type="protein sequence ID" value="AIG63924.1"/>
    <property type="molecule type" value="Genomic_DNA"/>
</dbReference>
<evidence type="ECO:0000256" key="3">
    <source>
        <dbReference type="ARBA" id="ARBA00022777"/>
    </source>
</evidence>
<evidence type="ECO:0000313" key="5">
    <source>
        <dbReference type="Proteomes" id="UP000028504"/>
    </source>
</evidence>
<keyword evidence="2" id="KW-0808">Transferase</keyword>
<protein>
    <submittedName>
        <fullName evidence="4">Glycerate kinase</fullName>
    </submittedName>
</protein>
<dbReference type="Proteomes" id="UP000028504">
    <property type="component" value="Chromosome"/>
</dbReference>
<dbReference type="Gene3D" id="3.90.1510.10">
    <property type="entry name" value="Glycerate kinase, domain 2"/>
    <property type="match status" value="1"/>
</dbReference>
<evidence type="ECO:0000313" key="4">
    <source>
        <dbReference type="EMBL" id="AIG63924.1"/>
    </source>
</evidence>
<keyword evidence="5" id="KW-1185">Reference proteome</keyword>
<dbReference type="PANTHER" id="PTHR21599">
    <property type="entry name" value="GLYCERATE KINASE"/>
    <property type="match status" value="1"/>
</dbReference>
<dbReference type="Gene3D" id="3.40.50.10350">
    <property type="entry name" value="Glycerate kinase, domain 1"/>
    <property type="match status" value="1"/>
</dbReference>
<dbReference type="Pfam" id="PF02595">
    <property type="entry name" value="Gly_kinase"/>
    <property type="match status" value="1"/>
</dbReference>
<evidence type="ECO:0000256" key="2">
    <source>
        <dbReference type="ARBA" id="ARBA00022679"/>
    </source>
</evidence>
<evidence type="ECO:0000256" key="1">
    <source>
        <dbReference type="ARBA" id="ARBA00006284"/>
    </source>
</evidence>
<name>A0ABM5QM76_9CORY</name>
<dbReference type="NCBIfam" id="TIGR00045">
    <property type="entry name" value="glycerate kinase"/>
    <property type="match status" value="1"/>
</dbReference>
<proteinExistence type="inferred from homology"/>
<dbReference type="SUPFAM" id="SSF110738">
    <property type="entry name" value="Glycerate kinase I"/>
    <property type="match status" value="1"/>
</dbReference>
<accession>A0ABM5QM76</accession>
<dbReference type="GO" id="GO:0016301">
    <property type="term" value="F:kinase activity"/>
    <property type="evidence" value="ECO:0007669"/>
    <property type="project" value="UniProtKB-KW"/>
</dbReference>
<dbReference type="InterPro" id="IPR004381">
    <property type="entry name" value="Glycerate_kinase"/>
</dbReference>
<comment type="similarity">
    <text evidence="1">Belongs to the glycerate kinase type-1 family.</text>
</comment>
<dbReference type="InterPro" id="IPR018197">
    <property type="entry name" value="Glycerate_kinase_RE-like"/>
</dbReference>
<dbReference type="RefSeq" id="WP_038604980.1">
    <property type="nucleotide sequence ID" value="NZ_CP008944.1"/>
</dbReference>
<keyword evidence="3 4" id="KW-0418">Kinase</keyword>
<dbReference type="InterPro" id="IPR018193">
    <property type="entry name" value="Glyc_kinase_flavodox-like_fold"/>
</dbReference>
<gene>
    <name evidence="4" type="ORF">CATYP_03825</name>
</gene>
<organism evidence="4 5">
    <name type="scientific">Corynebacterium atypicum</name>
    <dbReference type="NCBI Taxonomy" id="191610"/>
    <lineage>
        <taxon>Bacteria</taxon>
        <taxon>Bacillati</taxon>
        <taxon>Actinomycetota</taxon>
        <taxon>Actinomycetes</taxon>
        <taxon>Mycobacteriales</taxon>
        <taxon>Corynebacteriaceae</taxon>
        <taxon>Corynebacterium</taxon>
    </lineage>
</organism>
<dbReference type="InterPro" id="IPR036129">
    <property type="entry name" value="Glycerate_kinase_sf"/>
</dbReference>
<reference evidence="4 5" key="1">
    <citation type="submission" date="2014-07" db="EMBL/GenBank/DDBJ databases">
        <title>Complete genome sequence of Corynebacterium atypicum DSM 44849: identifiction of the mycolic acid biosynthesis genes.</title>
        <authorList>
            <person name="Tippelt A."/>
            <person name="Mollmann S."/>
            <person name="Albersmeier A."/>
            <person name="Jaenicke S."/>
            <person name="Ruckert C."/>
            <person name="Tauch A."/>
        </authorList>
    </citation>
    <scope>NUCLEOTIDE SEQUENCE [LARGE SCALE GENOMIC DNA]</scope>
    <source>
        <strain evidence="4 5">R2070</strain>
    </source>
</reference>
<dbReference type="PANTHER" id="PTHR21599:SF0">
    <property type="entry name" value="GLYCERATE KINASE"/>
    <property type="match status" value="1"/>
</dbReference>